<accession>A0A0D2NY54</accession>
<proteinExistence type="predicted"/>
<dbReference type="AlphaFoldDB" id="A0A0D2NY54"/>
<feature type="region of interest" description="Disordered" evidence="1">
    <location>
        <begin position="195"/>
        <end position="258"/>
    </location>
</feature>
<gene>
    <name evidence="2" type="ORF">HYPSUDRAFT_201110</name>
</gene>
<feature type="region of interest" description="Disordered" evidence="1">
    <location>
        <begin position="32"/>
        <end position="117"/>
    </location>
</feature>
<evidence type="ECO:0000256" key="1">
    <source>
        <dbReference type="SAM" id="MobiDB-lite"/>
    </source>
</evidence>
<sequence>MLKNAIGAYRRESAEDGAARATFFTASSACTTATYSTSTGPPMPRYAESCEGVQPHERRSRRLYSAERPAAPHASMRPASHPPRASTHAPQNKRPHAVHGAPKAPAQRVRTRRRRREVRPAWIMQNRDVFQRATMARERTSVHYGGASASIAPGEARAARHATHRRVNAPVPVSCITGAGADGGRARKAYKYTTVENAAQQPLPRQESARTRRAEGLASRTAGARRHADRERRRKPAKGSGPPAQLAGRARARTQFRK</sequence>
<keyword evidence="3" id="KW-1185">Reference proteome</keyword>
<protein>
    <submittedName>
        <fullName evidence="2">Uncharacterized protein</fullName>
    </submittedName>
</protein>
<dbReference type="Proteomes" id="UP000054270">
    <property type="component" value="Unassembled WGS sequence"/>
</dbReference>
<name>A0A0D2NY54_HYPSF</name>
<evidence type="ECO:0000313" key="3">
    <source>
        <dbReference type="Proteomes" id="UP000054270"/>
    </source>
</evidence>
<dbReference type="EMBL" id="KN817541">
    <property type="protein sequence ID" value="KJA23669.1"/>
    <property type="molecule type" value="Genomic_DNA"/>
</dbReference>
<reference evidence="3" key="1">
    <citation type="submission" date="2014-04" db="EMBL/GenBank/DDBJ databases">
        <title>Evolutionary Origins and Diversification of the Mycorrhizal Mutualists.</title>
        <authorList>
            <consortium name="DOE Joint Genome Institute"/>
            <consortium name="Mycorrhizal Genomics Consortium"/>
            <person name="Kohler A."/>
            <person name="Kuo A."/>
            <person name="Nagy L.G."/>
            <person name="Floudas D."/>
            <person name="Copeland A."/>
            <person name="Barry K.W."/>
            <person name="Cichocki N."/>
            <person name="Veneault-Fourrey C."/>
            <person name="LaButti K."/>
            <person name="Lindquist E.A."/>
            <person name="Lipzen A."/>
            <person name="Lundell T."/>
            <person name="Morin E."/>
            <person name="Murat C."/>
            <person name="Riley R."/>
            <person name="Ohm R."/>
            <person name="Sun H."/>
            <person name="Tunlid A."/>
            <person name="Henrissat B."/>
            <person name="Grigoriev I.V."/>
            <person name="Hibbett D.S."/>
            <person name="Martin F."/>
        </authorList>
    </citation>
    <scope>NUCLEOTIDE SEQUENCE [LARGE SCALE GENOMIC DNA]</scope>
    <source>
        <strain evidence="3">FD-334 SS-4</strain>
    </source>
</reference>
<organism evidence="2 3">
    <name type="scientific">Hypholoma sublateritium (strain FD-334 SS-4)</name>
    <dbReference type="NCBI Taxonomy" id="945553"/>
    <lineage>
        <taxon>Eukaryota</taxon>
        <taxon>Fungi</taxon>
        <taxon>Dikarya</taxon>
        <taxon>Basidiomycota</taxon>
        <taxon>Agaricomycotina</taxon>
        <taxon>Agaricomycetes</taxon>
        <taxon>Agaricomycetidae</taxon>
        <taxon>Agaricales</taxon>
        <taxon>Agaricineae</taxon>
        <taxon>Strophariaceae</taxon>
        <taxon>Hypholoma</taxon>
    </lineage>
</organism>
<evidence type="ECO:0000313" key="2">
    <source>
        <dbReference type="EMBL" id="KJA23669.1"/>
    </source>
</evidence>